<evidence type="ECO:0000313" key="10">
    <source>
        <dbReference type="EMBL" id="BDD87723.1"/>
    </source>
</evidence>
<evidence type="ECO:0000259" key="9">
    <source>
        <dbReference type="PROSITE" id="PS51747"/>
    </source>
</evidence>
<keyword evidence="4 8" id="KW-0479">Metal-binding</keyword>
<dbReference type="EC" id="3.5.4.33" evidence="8"/>
<comment type="cofactor">
    <cofactor evidence="8">
        <name>Zn(2+)</name>
        <dbReference type="ChEBI" id="CHEBI:29105"/>
    </cofactor>
    <text evidence="8">Binds 1 zinc ion per subunit.</text>
</comment>
<gene>
    <name evidence="10" type="primary">tadA_2</name>
    <name evidence="8" type="synonym">tadA</name>
    <name evidence="10" type="ORF">DPPLL_20880</name>
</gene>
<dbReference type="PANTHER" id="PTHR11079">
    <property type="entry name" value="CYTOSINE DEAMINASE FAMILY MEMBER"/>
    <property type="match status" value="1"/>
</dbReference>
<sequence>MIFSDFDKRMMSLALAAARGSAEAGEVPVGAVICQGETVLAVAGNHPITTADPTAHAEVAVIREAARKVGNYRLPGTTLYVTLEPCLMCMGAIIHSRIERLVFGARDPKTGAACSKYRIGRDGLLNHTVRIESGLLDRQCGALLVSFFSTRRQSRTDSQPDS</sequence>
<evidence type="ECO:0000256" key="8">
    <source>
        <dbReference type="HAMAP-Rule" id="MF_00972"/>
    </source>
</evidence>
<evidence type="ECO:0000256" key="5">
    <source>
        <dbReference type="ARBA" id="ARBA00022801"/>
    </source>
</evidence>
<feature type="binding site" evidence="8">
    <location>
        <position position="89"/>
    </location>
    <ligand>
        <name>Zn(2+)</name>
        <dbReference type="ChEBI" id="CHEBI:29105"/>
        <note>catalytic</note>
    </ligand>
</feature>
<dbReference type="InterPro" id="IPR016192">
    <property type="entry name" value="APOBEC/CMP_deaminase_Zn-bd"/>
</dbReference>
<comment type="subunit">
    <text evidence="2 8">Homodimer.</text>
</comment>
<protein>
    <recommendedName>
        <fullName evidence="8">tRNA-specific adenosine deaminase</fullName>
        <ecNumber evidence="8">3.5.4.33</ecNumber>
    </recommendedName>
</protein>
<dbReference type="InterPro" id="IPR002125">
    <property type="entry name" value="CMP_dCMP_dom"/>
</dbReference>
<accession>A0ABN6M477</accession>
<organism evidence="10 11">
    <name type="scientific">Desulfofustis limnaeus</name>
    <dbReference type="NCBI Taxonomy" id="2740163"/>
    <lineage>
        <taxon>Bacteria</taxon>
        <taxon>Pseudomonadati</taxon>
        <taxon>Thermodesulfobacteriota</taxon>
        <taxon>Desulfobulbia</taxon>
        <taxon>Desulfobulbales</taxon>
        <taxon>Desulfocapsaceae</taxon>
        <taxon>Desulfofustis</taxon>
    </lineage>
</organism>
<evidence type="ECO:0000256" key="6">
    <source>
        <dbReference type="ARBA" id="ARBA00022833"/>
    </source>
</evidence>
<reference evidence="10 11" key="1">
    <citation type="submission" date="2022-01" db="EMBL/GenBank/DDBJ databases">
        <title>Desulfofustis limnae sp. nov., a novel mesophilic sulfate-reducing bacterium isolated from marsh soil.</title>
        <authorList>
            <person name="Watanabe M."/>
            <person name="Takahashi A."/>
            <person name="Kojima H."/>
            <person name="Fukui M."/>
        </authorList>
    </citation>
    <scope>NUCLEOTIDE SEQUENCE [LARGE SCALE GENOMIC DNA]</scope>
    <source>
        <strain evidence="10 11">PPLL</strain>
    </source>
</reference>
<dbReference type="PROSITE" id="PS51747">
    <property type="entry name" value="CYT_DCMP_DEAMINASES_2"/>
    <property type="match status" value="1"/>
</dbReference>
<dbReference type="Pfam" id="PF00383">
    <property type="entry name" value="dCMP_cyt_deam_1"/>
    <property type="match status" value="1"/>
</dbReference>
<feature type="binding site" evidence="8">
    <location>
        <position position="86"/>
    </location>
    <ligand>
        <name>Zn(2+)</name>
        <dbReference type="ChEBI" id="CHEBI:29105"/>
        <note>catalytic</note>
    </ligand>
</feature>
<dbReference type="EMBL" id="AP025516">
    <property type="protein sequence ID" value="BDD87723.1"/>
    <property type="molecule type" value="Genomic_DNA"/>
</dbReference>
<comment type="function">
    <text evidence="8">Catalyzes the deamination of adenosine to inosine at the wobble position 34 of tRNA(Arg2).</text>
</comment>
<dbReference type="PANTHER" id="PTHR11079:SF202">
    <property type="entry name" value="TRNA-SPECIFIC ADENOSINE DEAMINASE"/>
    <property type="match status" value="1"/>
</dbReference>
<keyword evidence="6 8" id="KW-0862">Zinc</keyword>
<feature type="domain" description="CMP/dCMP-type deaminase" evidence="9">
    <location>
        <begin position="5"/>
        <end position="132"/>
    </location>
</feature>
<evidence type="ECO:0000256" key="4">
    <source>
        <dbReference type="ARBA" id="ARBA00022723"/>
    </source>
</evidence>
<proteinExistence type="inferred from homology"/>
<feature type="binding site" evidence="8">
    <location>
        <position position="56"/>
    </location>
    <ligand>
        <name>Zn(2+)</name>
        <dbReference type="ChEBI" id="CHEBI:29105"/>
        <note>catalytic</note>
    </ligand>
</feature>
<dbReference type="CDD" id="cd01285">
    <property type="entry name" value="nucleoside_deaminase"/>
    <property type="match status" value="1"/>
</dbReference>
<comment type="catalytic activity">
    <reaction evidence="7 8">
        <text>adenosine(34) in tRNA + H2O + H(+) = inosine(34) in tRNA + NH4(+)</text>
        <dbReference type="Rhea" id="RHEA:43168"/>
        <dbReference type="Rhea" id="RHEA-COMP:10373"/>
        <dbReference type="Rhea" id="RHEA-COMP:10374"/>
        <dbReference type="ChEBI" id="CHEBI:15377"/>
        <dbReference type="ChEBI" id="CHEBI:15378"/>
        <dbReference type="ChEBI" id="CHEBI:28938"/>
        <dbReference type="ChEBI" id="CHEBI:74411"/>
        <dbReference type="ChEBI" id="CHEBI:82852"/>
        <dbReference type="EC" id="3.5.4.33"/>
    </reaction>
</comment>
<dbReference type="SUPFAM" id="SSF53927">
    <property type="entry name" value="Cytidine deaminase-like"/>
    <property type="match status" value="1"/>
</dbReference>
<feature type="active site" description="Proton donor" evidence="8">
    <location>
        <position position="58"/>
    </location>
</feature>
<dbReference type="Gene3D" id="3.40.140.10">
    <property type="entry name" value="Cytidine Deaminase, domain 2"/>
    <property type="match status" value="1"/>
</dbReference>
<evidence type="ECO:0000256" key="1">
    <source>
        <dbReference type="ARBA" id="ARBA00010669"/>
    </source>
</evidence>
<evidence type="ECO:0000313" key="11">
    <source>
        <dbReference type="Proteomes" id="UP000830055"/>
    </source>
</evidence>
<name>A0ABN6M477_9BACT</name>
<evidence type="ECO:0000256" key="2">
    <source>
        <dbReference type="ARBA" id="ARBA00011738"/>
    </source>
</evidence>
<dbReference type="Proteomes" id="UP000830055">
    <property type="component" value="Chromosome"/>
</dbReference>
<keyword evidence="11" id="KW-1185">Reference proteome</keyword>
<keyword evidence="3 8" id="KW-0819">tRNA processing</keyword>
<dbReference type="InterPro" id="IPR028883">
    <property type="entry name" value="tRNA_aden_deaminase"/>
</dbReference>
<dbReference type="InterPro" id="IPR016193">
    <property type="entry name" value="Cytidine_deaminase-like"/>
</dbReference>
<dbReference type="NCBIfam" id="NF008113">
    <property type="entry name" value="PRK10860.1"/>
    <property type="match status" value="1"/>
</dbReference>
<dbReference type="PROSITE" id="PS00903">
    <property type="entry name" value="CYT_DCMP_DEAMINASES_1"/>
    <property type="match status" value="1"/>
</dbReference>
<evidence type="ECO:0000256" key="7">
    <source>
        <dbReference type="ARBA" id="ARBA00048045"/>
    </source>
</evidence>
<keyword evidence="5 8" id="KW-0378">Hydrolase</keyword>
<evidence type="ECO:0000256" key="3">
    <source>
        <dbReference type="ARBA" id="ARBA00022694"/>
    </source>
</evidence>
<dbReference type="HAMAP" id="MF_00972">
    <property type="entry name" value="tRNA_aden_deaminase"/>
    <property type="match status" value="1"/>
</dbReference>
<comment type="similarity">
    <text evidence="1">Belongs to the cytidine and deoxycytidylate deaminase family. ADAT2 subfamily.</text>
</comment>